<gene>
    <name evidence="2" type="ORF">ELS17_06540</name>
</gene>
<dbReference type="AlphaFoldDB" id="A0A482Y3W3"/>
<protein>
    <submittedName>
        <fullName evidence="2">MarR family transcriptional regulator</fullName>
    </submittedName>
</protein>
<dbReference type="Gene3D" id="1.10.10.10">
    <property type="entry name" value="Winged helix-like DNA-binding domain superfamily/Winged helix DNA-binding domain"/>
    <property type="match status" value="1"/>
</dbReference>
<accession>A0A482Y3W3</accession>
<dbReference type="InterPro" id="IPR036388">
    <property type="entry name" value="WH-like_DNA-bd_sf"/>
</dbReference>
<feature type="domain" description="Transcription regulator TrmB N-terminal" evidence="1">
    <location>
        <begin position="27"/>
        <end position="71"/>
    </location>
</feature>
<dbReference type="Pfam" id="PF01978">
    <property type="entry name" value="TrmB"/>
    <property type="match status" value="1"/>
</dbReference>
<evidence type="ECO:0000313" key="2">
    <source>
        <dbReference type="EMBL" id="RZH69103.1"/>
    </source>
</evidence>
<name>A0A482Y3W3_9EURY</name>
<dbReference type="STRING" id="222984.GCA_000731985_03368"/>
<dbReference type="RefSeq" id="WP_130170010.1">
    <property type="nucleotide sequence ID" value="NZ_SHMR01000001.1"/>
</dbReference>
<dbReference type="OrthoDB" id="182995at2157"/>
<evidence type="ECO:0000313" key="3">
    <source>
        <dbReference type="Proteomes" id="UP000292704"/>
    </source>
</evidence>
<comment type="caution">
    <text evidence="2">The sequence shown here is derived from an EMBL/GenBank/DDBJ whole genome shotgun (WGS) entry which is preliminary data.</text>
</comment>
<dbReference type="SUPFAM" id="SSF46785">
    <property type="entry name" value="Winged helix' DNA-binding domain"/>
    <property type="match status" value="1"/>
</dbReference>
<dbReference type="InterPro" id="IPR002831">
    <property type="entry name" value="Tscrpt_reg_TrmB_N"/>
</dbReference>
<sequence length="77" mass="8083">MLTETAQTTDRIDHLPTELDSAQSKLVYLTLEATGGATVTDLSDGLNMRKLSILSVLSSLSSAGLIERTGSAYAPAN</sequence>
<dbReference type="Proteomes" id="UP000292704">
    <property type="component" value="Unassembled WGS sequence"/>
</dbReference>
<reference evidence="2 3" key="1">
    <citation type="submission" date="2019-02" db="EMBL/GenBank/DDBJ databases">
        <title>Genome analysis provides insights into bioremediation potentialities and Haloocin production by Natrinema altunense strain 4.1R isolated from Chott Douz in Tunisian desert.</title>
        <authorList>
            <person name="Najjari A."/>
            <person name="Youssef N."/>
            <person name="Ben Dhia O."/>
            <person name="Ferjani R."/>
            <person name="El Hidri D."/>
            <person name="Ouzari H.I."/>
            <person name="Cherif A."/>
        </authorList>
    </citation>
    <scope>NUCLEOTIDE SEQUENCE [LARGE SCALE GENOMIC DNA]</scope>
    <source>
        <strain evidence="2 3">4.1R</strain>
    </source>
</reference>
<dbReference type="EMBL" id="SHMR01000001">
    <property type="protein sequence ID" value="RZH69103.1"/>
    <property type="molecule type" value="Genomic_DNA"/>
</dbReference>
<organism evidence="2 3">
    <name type="scientific">Natrinema altunense</name>
    <dbReference type="NCBI Taxonomy" id="222984"/>
    <lineage>
        <taxon>Archaea</taxon>
        <taxon>Methanobacteriati</taxon>
        <taxon>Methanobacteriota</taxon>
        <taxon>Stenosarchaea group</taxon>
        <taxon>Halobacteria</taxon>
        <taxon>Halobacteriales</taxon>
        <taxon>Natrialbaceae</taxon>
        <taxon>Natrinema</taxon>
    </lineage>
</organism>
<dbReference type="InterPro" id="IPR036390">
    <property type="entry name" value="WH_DNA-bd_sf"/>
</dbReference>
<evidence type="ECO:0000259" key="1">
    <source>
        <dbReference type="Pfam" id="PF01978"/>
    </source>
</evidence>
<proteinExistence type="predicted"/>